<sequence>MYSVIRLLHPDVIYFLYGEYLQTDKFEYNVCLDELGQFYPFIYLKDTNGGRGCNGTSEDKLAAIVDELSKGGGFYVNEVTMLSPSLAPFLEGKQQMIDINCTTGHGFLMTEKGLTILRVCIQNVGCHNSVQPSNYSSFHSVNVIERLYPKDIWELDSEFGRLARWAAYGDSSLMRSEANYKDLAPNIAHYVWIGKGKMDCLCELKKMADDGDHVAASANNQAGPPRLSHLRVNPPQTLTMMDLKEEDWKLWKQEWKNYAKITQLDKHPEDVQTSLLLHCAGRNILRIYNTFEFTTGESDTNPKTVLEKLNEYFTGEINETME</sequence>
<name>A0AAD9MY38_9ANNE</name>
<protein>
    <submittedName>
        <fullName evidence="1">Uncharacterized protein</fullName>
    </submittedName>
</protein>
<reference evidence="1" key="1">
    <citation type="journal article" date="2023" name="Mol. Biol. Evol.">
        <title>Third-Generation Sequencing Reveals the Adaptive Role of the Epigenome in Three Deep-Sea Polychaetes.</title>
        <authorList>
            <person name="Perez M."/>
            <person name="Aroh O."/>
            <person name="Sun Y."/>
            <person name="Lan Y."/>
            <person name="Juniper S.K."/>
            <person name="Young C.R."/>
            <person name="Angers B."/>
            <person name="Qian P.Y."/>
        </authorList>
    </citation>
    <scope>NUCLEOTIDE SEQUENCE</scope>
    <source>
        <strain evidence="1">P08H-3</strain>
    </source>
</reference>
<evidence type="ECO:0000313" key="1">
    <source>
        <dbReference type="EMBL" id="KAK2150082.1"/>
    </source>
</evidence>
<proteinExistence type="predicted"/>
<dbReference type="EMBL" id="JAODUP010000424">
    <property type="protein sequence ID" value="KAK2150082.1"/>
    <property type="molecule type" value="Genomic_DNA"/>
</dbReference>
<organism evidence="1 2">
    <name type="scientific">Paralvinella palmiformis</name>
    <dbReference type="NCBI Taxonomy" id="53620"/>
    <lineage>
        <taxon>Eukaryota</taxon>
        <taxon>Metazoa</taxon>
        <taxon>Spiralia</taxon>
        <taxon>Lophotrochozoa</taxon>
        <taxon>Annelida</taxon>
        <taxon>Polychaeta</taxon>
        <taxon>Sedentaria</taxon>
        <taxon>Canalipalpata</taxon>
        <taxon>Terebellida</taxon>
        <taxon>Terebelliformia</taxon>
        <taxon>Alvinellidae</taxon>
        <taxon>Paralvinella</taxon>
    </lineage>
</organism>
<evidence type="ECO:0000313" key="2">
    <source>
        <dbReference type="Proteomes" id="UP001208570"/>
    </source>
</evidence>
<dbReference type="Proteomes" id="UP001208570">
    <property type="component" value="Unassembled WGS sequence"/>
</dbReference>
<dbReference type="AlphaFoldDB" id="A0AAD9MY38"/>
<gene>
    <name evidence="1" type="ORF">LSH36_424g00038</name>
</gene>
<keyword evidence="2" id="KW-1185">Reference proteome</keyword>
<accession>A0AAD9MY38</accession>
<comment type="caution">
    <text evidence="1">The sequence shown here is derived from an EMBL/GenBank/DDBJ whole genome shotgun (WGS) entry which is preliminary data.</text>
</comment>